<dbReference type="Proteomes" id="UP000241290">
    <property type="component" value="Genome"/>
</dbReference>
<name>A0A2P1JXT3_9CAUD</name>
<protein>
    <submittedName>
        <fullName evidence="1">Uncharacterized protein</fullName>
    </submittedName>
</protein>
<dbReference type="KEGG" id="vg:64766438"/>
<dbReference type="EMBL" id="MG962366">
    <property type="protein sequence ID" value="AVO25110.1"/>
    <property type="molecule type" value="Genomic_DNA"/>
</dbReference>
<proteinExistence type="predicted"/>
<sequence>MSEFIQRHEGVDYIHDDYIDQYLISQEQDYFSTAYDYLRQHVDWGAVAQDSKTNWTVVTLDIHSDDCIGDPDADHDEGCLVGDYWTQDL</sequence>
<organism evidence="1 2">
    <name type="scientific">Rhodococcus phage Finch</name>
    <dbReference type="NCBI Taxonomy" id="2094144"/>
    <lineage>
        <taxon>Viruses</taxon>
        <taxon>Duplodnaviria</taxon>
        <taxon>Heunggongvirae</taxon>
        <taxon>Uroviricota</taxon>
        <taxon>Caudoviricetes</taxon>
        <taxon>Finchvirus</taxon>
        <taxon>Finchvirus finch</taxon>
    </lineage>
</organism>
<accession>A0A2P1JXT3</accession>
<dbReference type="RefSeq" id="YP_010059207.1">
    <property type="nucleotide sequence ID" value="NC_054724.1"/>
</dbReference>
<keyword evidence="2" id="KW-1185">Reference proteome</keyword>
<evidence type="ECO:0000313" key="2">
    <source>
        <dbReference type="Proteomes" id="UP000241290"/>
    </source>
</evidence>
<evidence type="ECO:0000313" key="1">
    <source>
        <dbReference type="EMBL" id="AVO25110.1"/>
    </source>
</evidence>
<dbReference type="GeneID" id="64766438"/>
<reference evidence="2" key="1">
    <citation type="submission" date="2018-02" db="EMBL/GenBank/DDBJ databases">
        <authorList>
            <person name="Cohen D.B."/>
            <person name="Kent A.D."/>
        </authorList>
    </citation>
    <scope>NUCLEOTIDE SEQUENCE [LARGE SCALE GENOMIC DNA]</scope>
</reference>
<gene>
    <name evidence="1" type="primary">185</name>
    <name evidence="1" type="ORF">SEA_FINCH_185</name>
</gene>